<dbReference type="AlphaFoldDB" id="A0A1X0SD48"/>
<reference evidence="2 3" key="1">
    <citation type="journal article" date="2016" name="Proc. Natl. Acad. Sci. U.S.A.">
        <title>Lipid metabolic changes in an early divergent fungus govern the establishment of a mutualistic symbiosis with endobacteria.</title>
        <authorList>
            <person name="Lastovetsky O.A."/>
            <person name="Gaspar M.L."/>
            <person name="Mondo S.J."/>
            <person name="LaButti K.M."/>
            <person name="Sandor L."/>
            <person name="Grigoriev I.V."/>
            <person name="Henry S.A."/>
            <person name="Pawlowska T.E."/>
        </authorList>
    </citation>
    <scope>NUCLEOTIDE SEQUENCE [LARGE SCALE GENOMIC DNA]</scope>
    <source>
        <strain evidence="2 3">ATCC 11559</strain>
    </source>
</reference>
<evidence type="ECO:0000313" key="3">
    <source>
        <dbReference type="Proteomes" id="UP000242381"/>
    </source>
</evidence>
<dbReference type="Proteomes" id="UP000242381">
    <property type="component" value="Unassembled WGS sequence"/>
</dbReference>
<keyword evidence="1" id="KW-1133">Transmembrane helix</keyword>
<keyword evidence="1" id="KW-0472">Membrane</keyword>
<keyword evidence="1" id="KW-0812">Transmembrane</keyword>
<organism evidence="2 3">
    <name type="scientific">Rhizopus microsporus</name>
    <dbReference type="NCBI Taxonomy" id="58291"/>
    <lineage>
        <taxon>Eukaryota</taxon>
        <taxon>Fungi</taxon>
        <taxon>Fungi incertae sedis</taxon>
        <taxon>Mucoromycota</taxon>
        <taxon>Mucoromycotina</taxon>
        <taxon>Mucoromycetes</taxon>
        <taxon>Mucorales</taxon>
        <taxon>Mucorineae</taxon>
        <taxon>Rhizopodaceae</taxon>
        <taxon>Rhizopus</taxon>
    </lineage>
</organism>
<sequence length="164" mass="18979">MCSFNKKNNVVFFNNVASCIIIKQNKNRKKDSCIIVDYSKSNLKKISFYVYSIIMTSILLLTNYPYRYLLLLILDVKEVNVLDCPQMIAYAVTNFCLSHKSVTQCRISTFILRKMPPFDISLNTSFSKFRESFGKSSCQICRRIRGRAVSIEIEMCYLDEGDSL</sequence>
<feature type="transmembrane region" description="Helical" evidence="1">
    <location>
        <begin position="48"/>
        <end position="66"/>
    </location>
</feature>
<evidence type="ECO:0000313" key="2">
    <source>
        <dbReference type="EMBL" id="ORE22081.1"/>
    </source>
</evidence>
<proteinExistence type="predicted"/>
<gene>
    <name evidence="2" type="ORF">BCV71DRAFT_231641</name>
</gene>
<protein>
    <submittedName>
        <fullName evidence="2">Uncharacterized protein</fullName>
    </submittedName>
</protein>
<name>A0A1X0SD48_RHIZD</name>
<evidence type="ECO:0000256" key="1">
    <source>
        <dbReference type="SAM" id="Phobius"/>
    </source>
</evidence>
<dbReference type="EMBL" id="KV921270">
    <property type="protein sequence ID" value="ORE22081.1"/>
    <property type="molecule type" value="Genomic_DNA"/>
</dbReference>
<accession>A0A1X0SD48</accession>